<organism evidence="1">
    <name type="scientific">marine sediment metagenome</name>
    <dbReference type="NCBI Taxonomy" id="412755"/>
    <lineage>
        <taxon>unclassified sequences</taxon>
        <taxon>metagenomes</taxon>
        <taxon>ecological metagenomes</taxon>
    </lineage>
</organism>
<evidence type="ECO:0000313" key="1">
    <source>
        <dbReference type="EMBL" id="KKO02298.1"/>
    </source>
</evidence>
<dbReference type="AlphaFoldDB" id="A0A0F9VQW9"/>
<reference evidence="1" key="1">
    <citation type="journal article" date="2015" name="Nature">
        <title>Complex archaea that bridge the gap between prokaryotes and eukaryotes.</title>
        <authorList>
            <person name="Spang A."/>
            <person name="Saw J.H."/>
            <person name="Jorgensen S.L."/>
            <person name="Zaremba-Niedzwiedzka K."/>
            <person name="Martijn J."/>
            <person name="Lind A.E."/>
            <person name="van Eijk R."/>
            <person name="Schleper C."/>
            <person name="Guy L."/>
            <person name="Ettema T.J."/>
        </authorList>
    </citation>
    <scope>NUCLEOTIDE SEQUENCE</scope>
</reference>
<name>A0A0F9VQW9_9ZZZZ</name>
<comment type="caution">
    <text evidence="1">The sequence shown here is derived from an EMBL/GenBank/DDBJ whole genome shotgun (WGS) entry which is preliminary data.</text>
</comment>
<accession>A0A0F9VQW9</accession>
<proteinExistence type="predicted"/>
<gene>
    <name evidence="1" type="ORF">LCGC14_0107130</name>
</gene>
<protein>
    <submittedName>
        <fullName evidence="1">Uncharacterized protein</fullName>
    </submittedName>
</protein>
<dbReference type="EMBL" id="LAZR01000031">
    <property type="protein sequence ID" value="KKO02298.1"/>
    <property type="molecule type" value="Genomic_DNA"/>
</dbReference>
<sequence length="58" mass="6777">MRRKVRVTIISLLMPSISQTGMNQRLVKAGFRKKLPTLWLGDVKLRRNFLALLINRLD</sequence>